<feature type="signal peptide" evidence="9">
    <location>
        <begin position="1"/>
        <end position="29"/>
    </location>
</feature>
<feature type="domain" description="TonB-dependent receptor plug" evidence="10">
    <location>
        <begin position="121"/>
        <end position="245"/>
    </location>
</feature>
<dbReference type="NCBIfam" id="TIGR04057">
    <property type="entry name" value="SusC_RagA_signa"/>
    <property type="match status" value="1"/>
</dbReference>
<evidence type="ECO:0000256" key="2">
    <source>
        <dbReference type="ARBA" id="ARBA00022448"/>
    </source>
</evidence>
<evidence type="ECO:0000259" key="10">
    <source>
        <dbReference type="Pfam" id="PF07715"/>
    </source>
</evidence>
<keyword evidence="3 8" id="KW-1134">Transmembrane beta strand</keyword>
<name>A0A554VQF2_9FLAO</name>
<dbReference type="Pfam" id="PF13715">
    <property type="entry name" value="CarbopepD_reg_2"/>
    <property type="match status" value="1"/>
</dbReference>
<dbReference type="Proteomes" id="UP000318833">
    <property type="component" value="Unassembled WGS sequence"/>
</dbReference>
<comment type="caution">
    <text evidence="11">The sequence shown here is derived from an EMBL/GenBank/DDBJ whole genome shotgun (WGS) entry which is preliminary data.</text>
</comment>
<dbReference type="PANTHER" id="PTHR30069">
    <property type="entry name" value="TONB-DEPENDENT OUTER MEMBRANE RECEPTOR"/>
    <property type="match status" value="1"/>
</dbReference>
<dbReference type="RefSeq" id="WP_143915366.1">
    <property type="nucleotide sequence ID" value="NZ_CANMIK010000005.1"/>
</dbReference>
<dbReference type="InterPro" id="IPR012910">
    <property type="entry name" value="Plug_dom"/>
</dbReference>
<feature type="chain" id="PRO_5022174979" evidence="9">
    <location>
        <begin position="30"/>
        <end position="1054"/>
    </location>
</feature>
<dbReference type="AlphaFoldDB" id="A0A554VQF2"/>
<gene>
    <name evidence="11" type="ORF">FOF46_02695</name>
</gene>
<evidence type="ECO:0000313" key="11">
    <source>
        <dbReference type="EMBL" id="TSE10767.1"/>
    </source>
</evidence>
<dbReference type="InterPro" id="IPR023996">
    <property type="entry name" value="TonB-dep_OMP_SusC/RagA"/>
</dbReference>
<keyword evidence="7 8" id="KW-0998">Cell outer membrane</keyword>
<keyword evidence="4 8" id="KW-0812">Transmembrane</keyword>
<proteinExistence type="inferred from homology"/>
<evidence type="ECO:0000256" key="5">
    <source>
        <dbReference type="ARBA" id="ARBA00022729"/>
    </source>
</evidence>
<dbReference type="GO" id="GO:0015344">
    <property type="term" value="F:siderophore uptake transmembrane transporter activity"/>
    <property type="evidence" value="ECO:0007669"/>
    <property type="project" value="TreeGrafter"/>
</dbReference>
<keyword evidence="12" id="KW-1185">Reference proteome</keyword>
<dbReference type="SUPFAM" id="SSF56935">
    <property type="entry name" value="Porins"/>
    <property type="match status" value="1"/>
</dbReference>
<keyword evidence="11" id="KW-0675">Receptor</keyword>
<evidence type="ECO:0000256" key="3">
    <source>
        <dbReference type="ARBA" id="ARBA00022452"/>
    </source>
</evidence>
<dbReference type="Gene3D" id="2.170.130.10">
    <property type="entry name" value="TonB-dependent receptor, plug domain"/>
    <property type="match status" value="1"/>
</dbReference>
<dbReference type="Gene3D" id="2.40.170.20">
    <property type="entry name" value="TonB-dependent receptor, beta-barrel domain"/>
    <property type="match status" value="1"/>
</dbReference>
<dbReference type="InterPro" id="IPR039426">
    <property type="entry name" value="TonB-dep_rcpt-like"/>
</dbReference>
<protein>
    <submittedName>
        <fullName evidence="11">TonB-dependent receptor</fullName>
    </submittedName>
</protein>
<comment type="subcellular location">
    <subcellularLocation>
        <location evidence="1 8">Cell outer membrane</location>
        <topology evidence="1 8">Multi-pass membrane protein</topology>
    </subcellularLocation>
</comment>
<evidence type="ECO:0000256" key="8">
    <source>
        <dbReference type="PROSITE-ProRule" id="PRU01360"/>
    </source>
</evidence>
<dbReference type="InterPro" id="IPR036942">
    <property type="entry name" value="Beta-barrel_TonB_sf"/>
</dbReference>
<evidence type="ECO:0000256" key="6">
    <source>
        <dbReference type="ARBA" id="ARBA00023136"/>
    </source>
</evidence>
<dbReference type="InterPro" id="IPR023997">
    <property type="entry name" value="TonB-dep_OMP_SusC/RagA_CS"/>
</dbReference>
<evidence type="ECO:0000256" key="9">
    <source>
        <dbReference type="SAM" id="SignalP"/>
    </source>
</evidence>
<dbReference type="GO" id="GO:0044718">
    <property type="term" value="P:siderophore transmembrane transport"/>
    <property type="evidence" value="ECO:0007669"/>
    <property type="project" value="TreeGrafter"/>
</dbReference>
<reference evidence="11 12" key="1">
    <citation type="submission" date="2019-07" db="EMBL/GenBank/DDBJ databases">
        <title>The draft genome sequence of Aquimarina algiphila M91.</title>
        <authorList>
            <person name="Meng X."/>
        </authorList>
    </citation>
    <scope>NUCLEOTIDE SEQUENCE [LARGE SCALE GENOMIC DNA]</scope>
    <source>
        <strain evidence="11 12">M91</strain>
    </source>
</reference>
<keyword evidence="2 8" id="KW-0813">Transport</keyword>
<dbReference type="InterPro" id="IPR037066">
    <property type="entry name" value="Plug_dom_sf"/>
</dbReference>
<organism evidence="11 12">
    <name type="scientific">Aquimarina algiphila</name>
    <dbReference type="NCBI Taxonomy" id="2047982"/>
    <lineage>
        <taxon>Bacteria</taxon>
        <taxon>Pseudomonadati</taxon>
        <taxon>Bacteroidota</taxon>
        <taxon>Flavobacteriia</taxon>
        <taxon>Flavobacteriales</taxon>
        <taxon>Flavobacteriaceae</taxon>
        <taxon>Aquimarina</taxon>
    </lineage>
</organism>
<dbReference type="PANTHER" id="PTHR30069:SF29">
    <property type="entry name" value="HEMOGLOBIN AND HEMOGLOBIN-HAPTOGLOBIN-BINDING PROTEIN 1-RELATED"/>
    <property type="match status" value="1"/>
</dbReference>
<evidence type="ECO:0000256" key="7">
    <source>
        <dbReference type="ARBA" id="ARBA00023237"/>
    </source>
</evidence>
<keyword evidence="5 9" id="KW-0732">Signal</keyword>
<dbReference type="NCBIfam" id="TIGR04056">
    <property type="entry name" value="OMP_RagA_SusC"/>
    <property type="match status" value="1"/>
</dbReference>
<sequence>MKFNLLANCKHKSYTVLFLLAMSFGVMQAQSITVSGTVTEGGNPLLGVNVIVKGTQNGTVTDFDGLYEVTANVGEILVFSSVGFNSKEVTIGNESTIDVSLTANVSELDEVIVVGYQAQSKREISGSISSVKSEVLERQAVGNFAEALQGQLAGVNVQAQSGAPGSRVNIQIRGANSLSSNGTSDLDPNGGIANPGNNSLGPLYIIDGVPFSDNPNISPNEIESIEVLKDAATAAIYGSRASGGVIIITTKKAKPGNLNVNFSTWTSINRITSSLPTLTGSEFIALNRQFTQNSGLPFEVVGVLAVNPNALENNTDWQEEILNDNAVTRNFNVRLSGGSDVANFSLVADHLNQDGVYKKSDFRRTNLRMNSNFKKGRFKLFSSFFLSRSDSNREPWAILYDAIRAPATEAGPESLAEGNSLTGNADQFNIFGNILQKLQETSTNESNAAGGTLQFSYELADGLNARFNLSGNRTTTRAIFFEPAFRFVDEDTGELIPNRALEAISSLQETTTTFQQTSVEGILDYKKRFGDHNLSLLAGYTLENRLWATTRTRVNEFITNELPTIDQAIDRENITVSGQDTPSSIIGILGTVGYDYKGKYLIRGNIRSDGSSKFEPENRFEPFWGVSVAWSVAREEFFKNISAFSFINDLKLRASHGEVGNQNIGDFQTVPLITNNLNVPIGDGIANGLNQTRIFNRDLRWETSISDNYGIDLSLFNNKFTFTGEYYTVRKEDLLFNVVLPASAGAEGQNNQPPTVATNIGELTNEGFEVTIGYKNRDHALKWGINGTFTTNRNEVTRLNGSTSQIDGGQITPGAGNFTTLPVNFAREGFQAGAFFLVPTDGIIRSQEELDEYQLLGGTIPQGAQIGDARLVDANGDGSIDFDNDRVFQGNNTPDFEVGLNFNLDYKNFDFNMSWFGSYGSKILNGPKALAYNQQNHRDLLFAYTPNNPTSNIPINREGANDVSYSPITDIFLEDGDYIRLRNVQLGYSLPKDVLSKIGVSKLRVYLGASNLLTITDYTGYDPEVGGDGLFSRGIDRGLTPITASGRIGVEVGF</sequence>
<comment type="similarity">
    <text evidence="8">Belongs to the TonB-dependent receptor family.</text>
</comment>
<evidence type="ECO:0000313" key="12">
    <source>
        <dbReference type="Proteomes" id="UP000318833"/>
    </source>
</evidence>
<dbReference type="Gene3D" id="2.60.40.1120">
    <property type="entry name" value="Carboxypeptidase-like, regulatory domain"/>
    <property type="match status" value="1"/>
</dbReference>
<dbReference type="InterPro" id="IPR008969">
    <property type="entry name" value="CarboxyPept-like_regulatory"/>
</dbReference>
<dbReference type="SUPFAM" id="SSF49464">
    <property type="entry name" value="Carboxypeptidase regulatory domain-like"/>
    <property type="match status" value="1"/>
</dbReference>
<evidence type="ECO:0000256" key="1">
    <source>
        <dbReference type="ARBA" id="ARBA00004571"/>
    </source>
</evidence>
<evidence type="ECO:0000256" key="4">
    <source>
        <dbReference type="ARBA" id="ARBA00022692"/>
    </source>
</evidence>
<accession>A0A554VQF2</accession>
<dbReference type="OrthoDB" id="9768177at2"/>
<dbReference type="Pfam" id="PF07715">
    <property type="entry name" value="Plug"/>
    <property type="match status" value="1"/>
</dbReference>
<keyword evidence="6 8" id="KW-0472">Membrane</keyword>
<dbReference type="GO" id="GO:0009279">
    <property type="term" value="C:cell outer membrane"/>
    <property type="evidence" value="ECO:0007669"/>
    <property type="project" value="UniProtKB-SubCell"/>
</dbReference>
<dbReference type="EMBL" id="VLNR01000004">
    <property type="protein sequence ID" value="TSE10767.1"/>
    <property type="molecule type" value="Genomic_DNA"/>
</dbReference>
<dbReference type="PROSITE" id="PS52016">
    <property type="entry name" value="TONB_DEPENDENT_REC_3"/>
    <property type="match status" value="1"/>
</dbReference>